<evidence type="ECO:0000256" key="5">
    <source>
        <dbReference type="ARBA" id="ARBA00023163"/>
    </source>
</evidence>
<feature type="domain" description="RNA polymerase sigma-70 region 2" evidence="7">
    <location>
        <begin position="20"/>
        <end position="85"/>
    </location>
</feature>
<name>A0A4V3V7H3_9BACI</name>
<keyword evidence="10" id="KW-1185">Reference proteome</keyword>
<accession>A0A4V3V7H3</accession>
<dbReference type="Gene3D" id="1.10.10.10">
    <property type="entry name" value="Winged helix-like DNA-binding domain superfamily/Winged helix DNA-binding domain"/>
    <property type="match status" value="1"/>
</dbReference>
<evidence type="ECO:0000256" key="1">
    <source>
        <dbReference type="ARBA" id="ARBA00010641"/>
    </source>
</evidence>
<protein>
    <recommendedName>
        <fullName evidence="6">RNA polymerase sigma factor</fullName>
    </recommendedName>
</protein>
<evidence type="ECO:0000256" key="3">
    <source>
        <dbReference type="ARBA" id="ARBA00023082"/>
    </source>
</evidence>
<dbReference type="PANTHER" id="PTHR43133:SF8">
    <property type="entry name" value="RNA POLYMERASE SIGMA FACTOR HI_1459-RELATED"/>
    <property type="match status" value="1"/>
</dbReference>
<dbReference type="PROSITE" id="PS01063">
    <property type="entry name" value="SIGMA70_ECF"/>
    <property type="match status" value="1"/>
</dbReference>
<dbReference type="Proteomes" id="UP000306477">
    <property type="component" value="Unassembled WGS sequence"/>
</dbReference>
<dbReference type="InterPro" id="IPR014284">
    <property type="entry name" value="RNA_pol_sigma-70_dom"/>
</dbReference>
<organism evidence="9 10">
    <name type="scientific">Bacillus timonensis</name>
    <dbReference type="NCBI Taxonomy" id="1033734"/>
    <lineage>
        <taxon>Bacteria</taxon>
        <taxon>Bacillati</taxon>
        <taxon>Bacillota</taxon>
        <taxon>Bacilli</taxon>
        <taxon>Bacillales</taxon>
        <taxon>Bacillaceae</taxon>
        <taxon>Bacillus</taxon>
    </lineage>
</organism>
<dbReference type="GO" id="GO:0016987">
    <property type="term" value="F:sigma factor activity"/>
    <property type="evidence" value="ECO:0007669"/>
    <property type="project" value="UniProtKB-KW"/>
</dbReference>
<dbReference type="PANTHER" id="PTHR43133">
    <property type="entry name" value="RNA POLYMERASE ECF-TYPE SIGMA FACTO"/>
    <property type="match status" value="1"/>
</dbReference>
<dbReference type="InterPro" id="IPR013249">
    <property type="entry name" value="RNA_pol_sigma70_r4_t2"/>
</dbReference>
<dbReference type="InterPro" id="IPR013324">
    <property type="entry name" value="RNA_pol_sigma_r3/r4-like"/>
</dbReference>
<dbReference type="GO" id="GO:0006352">
    <property type="term" value="P:DNA-templated transcription initiation"/>
    <property type="evidence" value="ECO:0007669"/>
    <property type="project" value="InterPro"/>
</dbReference>
<comment type="similarity">
    <text evidence="1 6">Belongs to the sigma-70 factor family. ECF subfamily.</text>
</comment>
<dbReference type="AlphaFoldDB" id="A0A4V3V7H3"/>
<dbReference type="Pfam" id="PF04542">
    <property type="entry name" value="Sigma70_r2"/>
    <property type="match status" value="1"/>
</dbReference>
<dbReference type="RefSeq" id="WP_136380421.1">
    <property type="nucleotide sequence ID" value="NZ_SLUB01000029.1"/>
</dbReference>
<dbReference type="InterPro" id="IPR007627">
    <property type="entry name" value="RNA_pol_sigma70_r2"/>
</dbReference>
<evidence type="ECO:0000259" key="7">
    <source>
        <dbReference type="Pfam" id="PF04542"/>
    </source>
</evidence>
<evidence type="ECO:0000256" key="6">
    <source>
        <dbReference type="RuleBase" id="RU000716"/>
    </source>
</evidence>
<dbReference type="Gene3D" id="1.10.1740.10">
    <property type="match status" value="1"/>
</dbReference>
<evidence type="ECO:0000313" key="9">
    <source>
        <dbReference type="EMBL" id="THE11393.1"/>
    </source>
</evidence>
<feature type="domain" description="RNA polymerase sigma factor 70 region 4 type 2" evidence="8">
    <location>
        <begin position="120"/>
        <end position="171"/>
    </location>
</feature>
<dbReference type="GO" id="GO:0003677">
    <property type="term" value="F:DNA binding"/>
    <property type="evidence" value="ECO:0007669"/>
    <property type="project" value="UniProtKB-KW"/>
</dbReference>
<keyword evidence="5 6" id="KW-0804">Transcription</keyword>
<dbReference type="OrthoDB" id="188761at2"/>
<keyword evidence="3 6" id="KW-0731">Sigma factor</keyword>
<dbReference type="GO" id="GO:0006950">
    <property type="term" value="P:response to stress"/>
    <property type="evidence" value="ECO:0007669"/>
    <property type="project" value="UniProtKB-ARBA"/>
</dbReference>
<dbReference type="Pfam" id="PF08281">
    <property type="entry name" value="Sigma70_r4_2"/>
    <property type="match status" value="1"/>
</dbReference>
<evidence type="ECO:0000256" key="4">
    <source>
        <dbReference type="ARBA" id="ARBA00023125"/>
    </source>
</evidence>
<dbReference type="InterPro" id="IPR013325">
    <property type="entry name" value="RNA_pol_sigma_r2"/>
</dbReference>
<evidence type="ECO:0000256" key="2">
    <source>
        <dbReference type="ARBA" id="ARBA00023015"/>
    </source>
</evidence>
<keyword evidence="2 6" id="KW-0805">Transcription regulation</keyword>
<dbReference type="InterPro" id="IPR036388">
    <property type="entry name" value="WH-like_DNA-bd_sf"/>
</dbReference>
<gene>
    <name evidence="9" type="ORF">E1I69_15180</name>
</gene>
<proteinExistence type="inferred from homology"/>
<comment type="caution">
    <text evidence="9">The sequence shown here is derived from an EMBL/GenBank/DDBJ whole genome shotgun (WGS) entry which is preliminary data.</text>
</comment>
<evidence type="ECO:0000259" key="8">
    <source>
        <dbReference type="Pfam" id="PF08281"/>
    </source>
</evidence>
<dbReference type="SUPFAM" id="SSF88946">
    <property type="entry name" value="Sigma2 domain of RNA polymerase sigma factors"/>
    <property type="match status" value="1"/>
</dbReference>
<reference evidence="9 10" key="1">
    <citation type="journal article" date="2019" name="Indoor Air">
        <title>Impacts of indoor surface finishes on bacterial viability.</title>
        <authorList>
            <person name="Hu J."/>
            <person name="Maamar S.B."/>
            <person name="Glawe A.J."/>
            <person name="Gottel N."/>
            <person name="Gilbert J.A."/>
            <person name="Hartmann E.M."/>
        </authorList>
    </citation>
    <scope>NUCLEOTIDE SEQUENCE [LARGE SCALE GENOMIC DNA]</scope>
    <source>
        <strain evidence="9 10">AF060A6</strain>
    </source>
</reference>
<dbReference type="SUPFAM" id="SSF88659">
    <property type="entry name" value="Sigma3 and sigma4 domains of RNA polymerase sigma factors"/>
    <property type="match status" value="1"/>
</dbReference>
<dbReference type="InterPro" id="IPR039425">
    <property type="entry name" value="RNA_pol_sigma-70-like"/>
</dbReference>
<dbReference type="EMBL" id="SLUB01000029">
    <property type="protein sequence ID" value="THE11393.1"/>
    <property type="molecule type" value="Genomic_DNA"/>
</dbReference>
<dbReference type="CDD" id="cd06171">
    <property type="entry name" value="Sigma70_r4"/>
    <property type="match status" value="1"/>
</dbReference>
<sequence length="189" mass="22374">MLKKLFAKKKPSEDEYRLIYDLFYDRLYHDAYFITRDPYLAQDVVQDTFIKAFRDLDSLRDRSKMGAWLSTIASRTAIDLIRKQKVWNGIPTEDVYLENDQSYHSNPVEMEVEVKLMLKEVGEVLSEISVEHREILLLKYIHELKEKEIAELLNLKEGTVKSRIFRAKKELRKILIGKNFTQQMDGEVL</sequence>
<dbReference type="InterPro" id="IPR000838">
    <property type="entry name" value="RNA_pol_sigma70_ECF_CS"/>
</dbReference>
<dbReference type="NCBIfam" id="TIGR02937">
    <property type="entry name" value="sigma70-ECF"/>
    <property type="match status" value="1"/>
</dbReference>
<keyword evidence="4 6" id="KW-0238">DNA-binding</keyword>
<evidence type="ECO:0000313" key="10">
    <source>
        <dbReference type="Proteomes" id="UP000306477"/>
    </source>
</evidence>